<dbReference type="EMBL" id="KE524352">
    <property type="protein sequence ID" value="KFB35274.1"/>
    <property type="molecule type" value="Genomic_DNA"/>
</dbReference>
<evidence type="ECO:0000313" key="2">
    <source>
        <dbReference type="EnsemblMetazoa" id="ASIC001449-PA"/>
    </source>
</evidence>
<organism evidence="1">
    <name type="scientific">Anopheles sinensis</name>
    <name type="common">Mosquito</name>
    <dbReference type="NCBI Taxonomy" id="74873"/>
    <lineage>
        <taxon>Eukaryota</taxon>
        <taxon>Metazoa</taxon>
        <taxon>Ecdysozoa</taxon>
        <taxon>Arthropoda</taxon>
        <taxon>Hexapoda</taxon>
        <taxon>Insecta</taxon>
        <taxon>Pterygota</taxon>
        <taxon>Neoptera</taxon>
        <taxon>Endopterygota</taxon>
        <taxon>Diptera</taxon>
        <taxon>Nematocera</taxon>
        <taxon>Culicoidea</taxon>
        <taxon>Culicidae</taxon>
        <taxon>Anophelinae</taxon>
        <taxon>Anopheles</taxon>
    </lineage>
</organism>
<proteinExistence type="predicted"/>
<evidence type="ECO:0000313" key="1">
    <source>
        <dbReference type="EMBL" id="KFB35274.1"/>
    </source>
</evidence>
<accession>A0A084VBD0</accession>
<name>A0A084VBD0_ANOSI</name>
<reference evidence="1 3" key="1">
    <citation type="journal article" date="2014" name="BMC Genomics">
        <title>Genome sequence of Anopheles sinensis provides insight into genetics basis of mosquito competence for malaria parasites.</title>
        <authorList>
            <person name="Zhou D."/>
            <person name="Zhang D."/>
            <person name="Ding G."/>
            <person name="Shi L."/>
            <person name="Hou Q."/>
            <person name="Ye Y."/>
            <person name="Xu Y."/>
            <person name="Zhou H."/>
            <person name="Xiong C."/>
            <person name="Li S."/>
            <person name="Yu J."/>
            <person name="Hong S."/>
            <person name="Yu X."/>
            <person name="Zou P."/>
            <person name="Chen C."/>
            <person name="Chang X."/>
            <person name="Wang W."/>
            <person name="Lv Y."/>
            <person name="Sun Y."/>
            <person name="Ma L."/>
            <person name="Shen B."/>
            <person name="Zhu C."/>
        </authorList>
    </citation>
    <scope>NUCLEOTIDE SEQUENCE [LARGE SCALE GENOMIC DNA]</scope>
</reference>
<evidence type="ECO:0000313" key="3">
    <source>
        <dbReference type="Proteomes" id="UP000030765"/>
    </source>
</evidence>
<dbReference type="EnsemblMetazoa" id="ASIC001449-RA">
    <property type="protein sequence ID" value="ASIC001449-PA"/>
    <property type="gene ID" value="ASIC001449"/>
</dbReference>
<sequence length="68" mass="7764">MEDVLSEWTNARVSWQRRTGVGGSTILNEPIIRWRHLPVQEKLGMEAARNNGSYVSTRSIVRATVIRI</sequence>
<dbReference type="Proteomes" id="UP000030765">
    <property type="component" value="Unassembled WGS sequence"/>
</dbReference>
<keyword evidence="3" id="KW-1185">Reference proteome</keyword>
<dbReference type="VEuPathDB" id="VectorBase:ASIC001449"/>
<dbReference type="EMBL" id="ATLV01006332">
    <property type="status" value="NOT_ANNOTATED_CDS"/>
    <property type="molecule type" value="Genomic_DNA"/>
</dbReference>
<dbReference type="AlphaFoldDB" id="A0A084VBD0"/>
<reference evidence="2" key="2">
    <citation type="submission" date="2020-05" db="UniProtKB">
        <authorList>
            <consortium name="EnsemblMetazoa"/>
        </authorList>
    </citation>
    <scope>IDENTIFICATION</scope>
</reference>
<gene>
    <name evidence="1" type="ORF">ZHAS_00001449</name>
</gene>
<protein>
    <submittedName>
        <fullName evidence="1 2">Uncharacterized protein</fullName>
    </submittedName>
</protein>